<proteinExistence type="predicted"/>
<evidence type="ECO:0000313" key="3">
    <source>
        <dbReference type="EMBL" id="OJJ33928.1"/>
    </source>
</evidence>
<dbReference type="RefSeq" id="XP_040687604.1">
    <property type="nucleotide sequence ID" value="XM_040833230.1"/>
</dbReference>
<evidence type="ECO:0000313" key="4">
    <source>
        <dbReference type="Proteomes" id="UP000184383"/>
    </source>
</evidence>
<dbReference type="GeneID" id="63749078"/>
<keyword evidence="2" id="KW-1133">Transmembrane helix</keyword>
<feature type="region of interest" description="Disordered" evidence="1">
    <location>
        <begin position="124"/>
        <end position="155"/>
    </location>
</feature>
<name>A0A1L9RGD7_ASPWE</name>
<sequence>MSNITTTLVGAATKLIETINIDIQLVIMMVTFAWSPLGVEWMRQRARLGFIISHPSQIPATLCTCCWCRLWIFIAANPVNPWARPAMIDASVQVNIPLPNGEERATMILQAVIAEASEAYYLPSDSPTSSRSQSPSVSSDRPTNLAHKPVVPPRQRTQVIQLVKY</sequence>
<gene>
    <name evidence="3" type="ORF">ASPWEDRAFT_29117</name>
</gene>
<dbReference type="VEuPathDB" id="FungiDB:ASPWEDRAFT_29117"/>
<evidence type="ECO:0000256" key="1">
    <source>
        <dbReference type="SAM" id="MobiDB-lite"/>
    </source>
</evidence>
<keyword evidence="2" id="KW-0812">Transmembrane</keyword>
<keyword evidence="2" id="KW-0472">Membrane</keyword>
<feature type="transmembrane region" description="Helical" evidence="2">
    <location>
        <begin position="23"/>
        <end position="42"/>
    </location>
</feature>
<keyword evidence="4" id="KW-1185">Reference proteome</keyword>
<reference evidence="4" key="1">
    <citation type="journal article" date="2017" name="Genome Biol.">
        <title>Comparative genomics reveals high biological diversity and specific adaptations in the industrially and medically important fungal genus Aspergillus.</title>
        <authorList>
            <person name="de Vries R.P."/>
            <person name="Riley R."/>
            <person name="Wiebenga A."/>
            <person name="Aguilar-Osorio G."/>
            <person name="Amillis S."/>
            <person name="Uchima C.A."/>
            <person name="Anderluh G."/>
            <person name="Asadollahi M."/>
            <person name="Askin M."/>
            <person name="Barry K."/>
            <person name="Battaglia E."/>
            <person name="Bayram O."/>
            <person name="Benocci T."/>
            <person name="Braus-Stromeyer S.A."/>
            <person name="Caldana C."/>
            <person name="Canovas D."/>
            <person name="Cerqueira G.C."/>
            <person name="Chen F."/>
            <person name="Chen W."/>
            <person name="Choi C."/>
            <person name="Clum A."/>
            <person name="Dos Santos R.A."/>
            <person name="Damasio A.R."/>
            <person name="Diallinas G."/>
            <person name="Emri T."/>
            <person name="Fekete E."/>
            <person name="Flipphi M."/>
            <person name="Freyberg S."/>
            <person name="Gallo A."/>
            <person name="Gournas C."/>
            <person name="Habgood R."/>
            <person name="Hainaut M."/>
            <person name="Harispe M.L."/>
            <person name="Henrissat B."/>
            <person name="Hilden K.S."/>
            <person name="Hope R."/>
            <person name="Hossain A."/>
            <person name="Karabika E."/>
            <person name="Karaffa L."/>
            <person name="Karanyi Z."/>
            <person name="Krasevec N."/>
            <person name="Kuo A."/>
            <person name="Kusch H."/>
            <person name="LaButti K."/>
            <person name="Lagendijk E.L."/>
            <person name="Lapidus A."/>
            <person name="Levasseur A."/>
            <person name="Lindquist E."/>
            <person name="Lipzen A."/>
            <person name="Logrieco A.F."/>
            <person name="MacCabe A."/>
            <person name="Maekelae M.R."/>
            <person name="Malavazi I."/>
            <person name="Melin P."/>
            <person name="Meyer V."/>
            <person name="Mielnichuk N."/>
            <person name="Miskei M."/>
            <person name="Molnar A.P."/>
            <person name="Mule G."/>
            <person name="Ngan C.Y."/>
            <person name="Orejas M."/>
            <person name="Orosz E."/>
            <person name="Ouedraogo J.P."/>
            <person name="Overkamp K.M."/>
            <person name="Park H.-S."/>
            <person name="Perrone G."/>
            <person name="Piumi F."/>
            <person name="Punt P.J."/>
            <person name="Ram A.F."/>
            <person name="Ramon A."/>
            <person name="Rauscher S."/>
            <person name="Record E."/>
            <person name="Riano-Pachon D.M."/>
            <person name="Robert V."/>
            <person name="Roehrig J."/>
            <person name="Ruller R."/>
            <person name="Salamov A."/>
            <person name="Salih N.S."/>
            <person name="Samson R.A."/>
            <person name="Sandor E."/>
            <person name="Sanguinetti M."/>
            <person name="Schuetze T."/>
            <person name="Sepcic K."/>
            <person name="Shelest E."/>
            <person name="Sherlock G."/>
            <person name="Sophianopoulou V."/>
            <person name="Squina F.M."/>
            <person name="Sun H."/>
            <person name="Susca A."/>
            <person name="Todd R.B."/>
            <person name="Tsang A."/>
            <person name="Unkles S.E."/>
            <person name="van de Wiele N."/>
            <person name="van Rossen-Uffink D."/>
            <person name="Oliveira J.V."/>
            <person name="Vesth T.C."/>
            <person name="Visser J."/>
            <person name="Yu J.-H."/>
            <person name="Zhou M."/>
            <person name="Andersen M.R."/>
            <person name="Archer D.B."/>
            <person name="Baker S.E."/>
            <person name="Benoit I."/>
            <person name="Brakhage A.A."/>
            <person name="Braus G.H."/>
            <person name="Fischer R."/>
            <person name="Frisvad J.C."/>
            <person name="Goldman G.H."/>
            <person name="Houbraken J."/>
            <person name="Oakley B."/>
            <person name="Pocsi I."/>
            <person name="Scazzocchio C."/>
            <person name="Seiboth B."/>
            <person name="vanKuyk P.A."/>
            <person name="Wortman J."/>
            <person name="Dyer P.S."/>
            <person name="Grigoriev I.V."/>
        </authorList>
    </citation>
    <scope>NUCLEOTIDE SEQUENCE [LARGE SCALE GENOMIC DNA]</scope>
    <source>
        <strain evidence="4">DTO 134E9</strain>
    </source>
</reference>
<dbReference type="EMBL" id="KV878213">
    <property type="protein sequence ID" value="OJJ33928.1"/>
    <property type="molecule type" value="Genomic_DNA"/>
</dbReference>
<dbReference type="Proteomes" id="UP000184383">
    <property type="component" value="Unassembled WGS sequence"/>
</dbReference>
<protein>
    <submittedName>
        <fullName evidence="3">Uncharacterized protein</fullName>
    </submittedName>
</protein>
<feature type="compositionally biased region" description="Low complexity" evidence="1">
    <location>
        <begin position="124"/>
        <end position="143"/>
    </location>
</feature>
<accession>A0A1L9RGD7</accession>
<organism evidence="3 4">
    <name type="scientific">Aspergillus wentii DTO 134E9</name>
    <dbReference type="NCBI Taxonomy" id="1073089"/>
    <lineage>
        <taxon>Eukaryota</taxon>
        <taxon>Fungi</taxon>
        <taxon>Dikarya</taxon>
        <taxon>Ascomycota</taxon>
        <taxon>Pezizomycotina</taxon>
        <taxon>Eurotiomycetes</taxon>
        <taxon>Eurotiomycetidae</taxon>
        <taxon>Eurotiales</taxon>
        <taxon>Aspergillaceae</taxon>
        <taxon>Aspergillus</taxon>
        <taxon>Aspergillus subgen. Cremei</taxon>
    </lineage>
</organism>
<dbReference type="AlphaFoldDB" id="A0A1L9RGD7"/>
<evidence type="ECO:0000256" key="2">
    <source>
        <dbReference type="SAM" id="Phobius"/>
    </source>
</evidence>